<name>A0ABW5GK46_9PSEU</name>
<protein>
    <submittedName>
        <fullName evidence="3">Alpha/beta fold hydrolase</fullName>
    </submittedName>
</protein>
<dbReference type="InterPro" id="IPR029058">
    <property type="entry name" value="AB_hydrolase_fold"/>
</dbReference>
<evidence type="ECO:0000256" key="1">
    <source>
        <dbReference type="SAM" id="MobiDB-lite"/>
    </source>
</evidence>
<gene>
    <name evidence="3" type="ORF">ACFSYJ_21765</name>
</gene>
<keyword evidence="3" id="KW-0378">Hydrolase</keyword>
<dbReference type="InterPro" id="IPR000073">
    <property type="entry name" value="AB_hydrolase_1"/>
</dbReference>
<evidence type="ECO:0000313" key="3">
    <source>
        <dbReference type="EMBL" id="MFD2461247.1"/>
    </source>
</evidence>
<comment type="caution">
    <text evidence="3">The sequence shown here is derived from an EMBL/GenBank/DDBJ whole genome shotgun (WGS) entry which is preliminary data.</text>
</comment>
<feature type="domain" description="AB hydrolase-1" evidence="2">
    <location>
        <begin position="25"/>
        <end position="250"/>
    </location>
</feature>
<proteinExistence type="predicted"/>
<dbReference type="Gene3D" id="3.40.50.1820">
    <property type="entry name" value="alpha/beta hydrolase"/>
    <property type="match status" value="1"/>
</dbReference>
<accession>A0ABW5GK46</accession>
<dbReference type="GO" id="GO:0016787">
    <property type="term" value="F:hydrolase activity"/>
    <property type="evidence" value="ECO:0007669"/>
    <property type="project" value="UniProtKB-KW"/>
</dbReference>
<keyword evidence="4" id="KW-1185">Reference proteome</keyword>
<evidence type="ECO:0000259" key="2">
    <source>
        <dbReference type="Pfam" id="PF12697"/>
    </source>
</evidence>
<dbReference type="Proteomes" id="UP001597419">
    <property type="component" value="Unassembled WGS sequence"/>
</dbReference>
<feature type="region of interest" description="Disordered" evidence="1">
    <location>
        <begin position="259"/>
        <end position="280"/>
    </location>
</feature>
<organism evidence="3 4">
    <name type="scientific">Amycolatopsis samaneae</name>
    <dbReference type="NCBI Taxonomy" id="664691"/>
    <lineage>
        <taxon>Bacteria</taxon>
        <taxon>Bacillati</taxon>
        <taxon>Actinomycetota</taxon>
        <taxon>Actinomycetes</taxon>
        <taxon>Pseudonocardiales</taxon>
        <taxon>Pseudonocardiaceae</taxon>
        <taxon>Amycolatopsis</taxon>
    </lineage>
</organism>
<dbReference type="InterPro" id="IPR050266">
    <property type="entry name" value="AB_hydrolase_sf"/>
</dbReference>
<sequence>MSTRSVRNRPSITRRVAVQAARGTVVFVHGSMDRAASFRQTADRLSEWSVIGYDRRGWGRSRTLGDRRTTLADHVGDLIEIAETVREPILVGHSYGGLVALAAAAARPELTRGVVAFEPPVRWLPWWPDEAPWERVVRESAAEGDPAAVANALHRAVAGRPRLPSGSGRADLAADGTALLTEMLDTTLDEPSFDPLDFDVPLVTAAGAESLPHHHETARRLADLVQAGRFVEVPRGRHVAHVTHPARFAELVGHVEQLSRSAGTRSAQASRPNGENHGST</sequence>
<dbReference type="Pfam" id="PF12697">
    <property type="entry name" value="Abhydrolase_6"/>
    <property type="match status" value="1"/>
</dbReference>
<dbReference type="SUPFAM" id="SSF53474">
    <property type="entry name" value="alpha/beta-Hydrolases"/>
    <property type="match status" value="1"/>
</dbReference>
<reference evidence="4" key="1">
    <citation type="journal article" date="2019" name="Int. J. Syst. Evol. Microbiol.">
        <title>The Global Catalogue of Microorganisms (GCM) 10K type strain sequencing project: providing services to taxonomists for standard genome sequencing and annotation.</title>
        <authorList>
            <consortium name="The Broad Institute Genomics Platform"/>
            <consortium name="The Broad Institute Genome Sequencing Center for Infectious Disease"/>
            <person name="Wu L."/>
            <person name="Ma J."/>
        </authorList>
    </citation>
    <scope>NUCLEOTIDE SEQUENCE [LARGE SCALE GENOMIC DNA]</scope>
    <source>
        <strain evidence="4">CGMCC 4.7643</strain>
    </source>
</reference>
<evidence type="ECO:0000313" key="4">
    <source>
        <dbReference type="Proteomes" id="UP001597419"/>
    </source>
</evidence>
<dbReference type="PANTHER" id="PTHR43798">
    <property type="entry name" value="MONOACYLGLYCEROL LIPASE"/>
    <property type="match status" value="1"/>
</dbReference>
<dbReference type="EMBL" id="JBHUKU010000011">
    <property type="protein sequence ID" value="MFD2461247.1"/>
    <property type="molecule type" value="Genomic_DNA"/>
</dbReference>
<dbReference type="RefSeq" id="WP_345405308.1">
    <property type="nucleotide sequence ID" value="NZ_BAABHG010000018.1"/>
</dbReference>